<evidence type="ECO:0000256" key="2">
    <source>
        <dbReference type="ARBA" id="ARBA00022448"/>
    </source>
</evidence>
<dbReference type="GO" id="GO:0015768">
    <property type="term" value="P:maltose transport"/>
    <property type="evidence" value="ECO:0007669"/>
    <property type="project" value="TreeGrafter"/>
</dbReference>
<dbReference type="SUPFAM" id="SSF53850">
    <property type="entry name" value="Periplasmic binding protein-like II"/>
    <property type="match status" value="1"/>
</dbReference>
<dbReference type="RefSeq" id="WP_124971281.1">
    <property type="nucleotide sequence ID" value="NZ_BDQK01000014.1"/>
</dbReference>
<reference evidence="5" key="1">
    <citation type="submission" date="2017-05" db="EMBL/GenBank/DDBJ databases">
        <title>Physiological properties and genetic analysis related to exopolysaccharide production of fresh-water unicellular cyanobacterium Aphanothece sacrum, Suizenji Nori, that has been cultured as a food source in Japan.</title>
        <authorList>
            <person name="Kanesaki Y."/>
            <person name="Yoshikawa S."/>
            <person name="Ohki K."/>
        </authorList>
    </citation>
    <scope>NUCLEOTIDE SEQUENCE [LARGE SCALE GENOMIC DNA]</scope>
    <source>
        <strain evidence="5">FPU1</strain>
    </source>
</reference>
<dbReference type="AlphaFoldDB" id="A0A401IKV6"/>
<dbReference type="GO" id="GO:1901982">
    <property type="term" value="F:maltose binding"/>
    <property type="evidence" value="ECO:0007669"/>
    <property type="project" value="TreeGrafter"/>
</dbReference>
<keyword evidence="2" id="KW-0813">Transport</keyword>
<evidence type="ECO:0000313" key="5">
    <source>
        <dbReference type="Proteomes" id="UP000287247"/>
    </source>
</evidence>
<keyword evidence="5" id="KW-1185">Reference proteome</keyword>
<organism evidence="4 5">
    <name type="scientific">Aphanothece sacrum FPU1</name>
    <dbReference type="NCBI Taxonomy" id="1920663"/>
    <lineage>
        <taxon>Bacteria</taxon>
        <taxon>Bacillati</taxon>
        <taxon>Cyanobacteriota</taxon>
        <taxon>Cyanophyceae</taxon>
        <taxon>Oscillatoriophycideae</taxon>
        <taxon>Chroococcales</taxon>
        <taxon>Aphanothecaceae</taxon>
        <taxon>Aphanothece</taxon>
    </lineage>
</organism>
<dbReference type="Pfam" id="PF13416">
    <property type="entry name" value="SBP_bac_8"/>
    <property type="match status" value="1"/>
</dbReference>
<dbReference type="GO" id="GO:0055052">
    <property type="term" value="C:ATP-binding cassette (ABC) transporter complex, substrate-binding subunit-containing"/>
    <property type="evidence" value="ECO:0007669"/>
    <property type="project" value="TreeGrafter"/>
</dbReference>
<proteinExistence type="inferred from homology"/>
<name>A0A401IKV6_APHSA</name>
<keyword evidence="3" id="KW-0732">Signal</keyword>
<gene>
    <name evidence="4" type="ORF">AsFPU1_3304</name>
</gene>
<evidence type="ECO:0000313" key="4">
    <source>
        <dbReference type="EMBL" id="GBF81882.1"/>
    </source>
</evidence>
<protein>
    <submittedName>
        <fullName evidence="4">Maltose/maltodextrin ABC transporter, periplasmic protein MalE</fullName>
    </submittedName>
</protein>
<dbReference type="EMBL" id="BDQK01000014">
    <property type="protein sequence ID" value="GBF81882.1"/>
    <property type="molecule type" value="Genomic_DNA"/>
</dbReference>
<dbReference type="GO" id="GO:0042956">
    <property type="term" value="P:maltodextrin transmembrane transport"/>
    <property type="evidence" value="ECO:0007669"/>
    <property type="project" value="TreeGrafter"/>
</dbReference>
<dbReference type="OrthoDB" id="9766758at2"/>
<comment type="caution">
    <text evidence="4">The sequence shown here is derived from an EMBL/GenBank/DDBJ whole genome shotgun (WGS) entry which is preliminary data.</text>
</comment>
<dbReference type="PANTHER" id="PTHR30061:SF50">
    <property type="entry name" value="MALTOSE_MALTODEXTRIN-BINDING PERIPLASMIC PROTEIN"/>
    <property type="match status" value="1"/>
</dbReference>
<sequence>MIKHSLKSLLLTILLLTFVLLNSCTSNPGTISQSSQTPLRGEILRWAEIPLGLTQKQSRQFKAIVTERIEQFMKLNPGVKIVTEFVPADENLSKFSQQIERGAGPDLFSVALLTDKLPLLIRLGYIKSLDEKQLDLSEFRAETLKQVRYHGKLYALPVNLATQVLCYNKNKVQEIPKTLDDLITQARQGYSVGLHSGFREAFWGTGAFGGELFDKSDRLVLGENKGWAKWMQWLKDAENEPNFFMIEEANILQKTFIEGKLSYITCSSTWLPSLTEALGNNNLGVTLLPGRENQPATPPLWTVGFIFNRASNINQHQLALKLSQFLSNRQSQKKIQVEVPFLIPVNKNATVDFRLFPMQAVLVEQSKTGVVVSLDQGDQNQAIWKYADILYHKILEGELTAEEAGWQINQVINTQFEQSQ</sequence>
<evidence type="ECO:0000256" key="1">
    <source>
        <dbReference type="ARBA" id="ARBA00008520"/>
    </source>
</evidence>
<evidence type="ECO:0000256" key="3">
    <source>
        <dbReference type="ARBA" id="ARBA00022729"/>
    </source>
</evidence>
<dbReference type="Gene3D" id="3.40.190.10">
    <property type="entry name" value="Periplasmic binding protein-like II"/>
    <property type="match status" value="1"/>
</dbReference>
<dbReference type="InterPro" id="IPR006059">
    <property type="entry name" value="SBP"/>
</dbReference>
<comment type="similarity">
    <text evidence="1">Belongs to the bacterial solute-binding protein 1 family.</text>
</comment>
<dbReference type="Proteomes" id="UP000287247">
    <property type="component" value="Unassembled WGS sequence"/>
</dbReference>
<accession>A0A401IKV6</accession>
<dbReference type="PANTHER" id="PTHR30061">
    <property type="entry name" value="MALTOSE-BINDING PERIPLASMIC PROTEIN"/>
    <property type="match status" value="1"/>
</dbReference>